<dbReference type="GO" id="GO:0005737">
    <property type="term" value="C:cytoplasm"/>
    <property type="evidence" value="ECO:0007669"/>
    <property type="project" value="UniProtKB-ARBA"/>
</dbReference>
<protein>
    <recommendedName>
        <fullName evidence="2">Tudor domain-containing protein</fullName>
    </recommendedName>
</protein>
<sequence>MRGRSMMGTLKLQIKTLMIQNQVSQIPRIQQKMAAMNSRANIDQKKLINPIPPEPNERDSAKPCDHGKPTEKPDKSKDVSHQDSQGPKPRDQKKSTPGLAPTNTHFQISPENPKIEPVDLLHQDPQDSKPSDQHKPNMALTEASPAYSQLQLHAVKPKDEPVDLSHQDYQDPMPCNQEKLTPGLTEEYPAIPHYKIDPDKPIDLSHPDPNTHFQMAPENLKDEPLDLSHQDTPPKDLAKSSPAKRCFQMVLDFPTDEPLDLSLKNSQDPKPCDHVVPEKPQDNPLDLSHPKRHNVEQLKKPYLASRNFKPLGPPPEPHLFSMSTSKRALINLWKAFTEEKPIRQSISNDLSDPGPAASHSNNFKSQDSNIKIDPVDHVLPVSTLKLENITSWQAFADEKPISQPDTDDALIDLLSDPGCPSSNSSYPKYQDGSKKLRFPCLRTLDLSPKKDVHPEASLSTLATEQIPDSKEDYMRQWLLAVTESSLSEDQNPKESEAELKPLIELPDSDDEELADGTNPFANDMTNAQELPKLEVLSAEQAEERMDDYIQRLRFRVAIPEGCLTDDISRVDRPSDAVVLGKKLPPMRLLDNCKEKDFIVISVCKVYSPFQFWFHFVNQTHDTDMLEGMTRDMNTFYNYENNPKYGIPVSSYYLKAGYICAAKHRTGWRRARILITPPKDAEWVSIYYVDYASAAEISPDDLKFLPQCFADTPALAARGTLSHIHPLDIHWPQDSTQQFRRLVFRRHVHAHVIELDAEEGILFMRLSQNKDFEFSINKKLVDAKLAGESQHYTQRLIDYNCGRRLRYLRERLPSFEILEARLIPLKDEEFEMEFDDIIYAPSFYKHYQLPKLPNPFRAGLLEALAAWMPGYRKDQEHWCRIYRKADQKIREKALERQKTALERYDKFCAKIDEEERQILRKNLMHPKTKREFMLYLQLRAEEGPKEEHTNPVEQTAQVNPAEHGVEKNPQDQSEKKVTTQQVEKDPEDQKEEKYKDLQAEESEPEDQKTEDLKDLAQNKKEEHNAKN</sequence>
<feature type="region of interest" description="Disordered" evidence="1">
    <location>
        <begin position="345"/>
        <end position="368"/>
    </location>
</feature>
<accession>A0AB39YWR9</accession>
<feature type="compositionally biased region" description="Basic and acidic residues" evidence="1">
    <location>
        <begin position="219"/>
        <end position="238"/>
    </location>
</feature>
<feature type="compositionally biased region" description="Basic and acidic residues" evidence="1">
    <location>
        <begin position="113"/>
        <end position="135"/>
    </location>
</feature>
<keyword evidence="3" id="KW-1185">Reference proteome</keyword>
<dbReference type="Pfam" id="PF00567">
    <property type="entry name" value="TUDOR"/>
    <property type="match status" value="1"/>
</dbReference>
<feature type="region of interest" description="Disordered" evidence="1">
    <location>
        <begin position="35"/>
        <end position="243"/>
    </location>
</feature>
<feature type="compositionally biased region" description="Basic and acidic residues" evidence="1">
    <location>
        <begin position="270"/>
        <end position="281"/>
    </location>
</feature>
<dbReference type="PANTHER" id="PTHR22948">
    <property type="entry name" value="TUDOR DOMAIN CONTAINING PROTEIN"/>
    <property type="match status" value="1"/>
</dbReference>
<dbReference type="SUPFAM" id="SSF63748">
    <property type="entry name" value="Tudor/PWWP/MBT"/>
    <property type="match status" value="1"/>
</dbReference>
<proteinExistence type="predicted"/>
<feature type="compositionally biased region" description="Polar residues" evidence="1">
    <location>
        <begin position="101"/>
        <end position="110"/>
    </location>
</feature>
<dbReference type="Gene3D" id="2.40.50.90">
    <property type="match status" value="1"/>
</dbReference>
<reference evidence="4" key="1">
    <citation type="submission" date="2025-08" db="UniProtKB">
        <authorList>
            <consortium name="RefSeq"/>
        </authorList>
    </citation>
    <scope>IDENTIFICATION</scope>
</reference>
<dbReference type="PROSITE" id="PS50304">
    <property type="entry name" value="TUDOR"/>
    <property type="match status" value="1"/>
</dbReference>
<evidence type="ECO:0000313" key="3">
    <source>
        <dbReference type="Proteomes" id="UP001652628"/>
    </source>
</evidence>
<feature type="compositionally biased region" description="Basic and acidic residues" evidence="1">
    <location>
        <begin position="194"/>
        <end position="206"/>
    </location>
</feature>
<dbReference type="Proteomes" id="UP001652628">
    <property type="component" value="Chromosome X"/>
</dbReference>
<evidence type="ECO:0000256" key="1">
    <source>
        <dbReference type="SAM" id="MobiDB-lite"/>
    </source>
</evidence>
<dbReference type="AlphaFoldDB" id="A0AB39YWR9"/>
<organism evidence="3 4">
    <name type="scientific">Drosophila suzukii</name>
    <name type="common">Spotted-wing drosophila fruit fly</name>
    <dbReference type="NCBI Taxonomy" id="28584"/>
    <lineage>
        <taxon>Eukaryota</taxon>
        <taxon>Metazoa</taxon>
        <taxon>Ecdysozoa</taxon>
        <taxon>Arthropoda</taxon>
        <taxon>Hexapoda</taxon>
        <taxon>Insecta</taxon>
        <taxon>Pterygota</taxon>
        <taxon>Neoptera</taxon>
        <taxon>Endopterygota</taxon>
        <taxon>Diptera</taxon>
        <taxon>Brachycera</taxon>
        <taxon>Muscomorpha</taxon>
        <taxon>Ephydroidea</taxon>
        <taxon>Drosophilidae</taxon>
        <taxon>Drosophila</taxon>
        <taxon>Sophophora</taxon>
    </lineage>
</organism>
<dbReference type="Gene3D" id="2.30.30.140">
    <property type="match status" value="1"/>
</dbReference>
<feature type="compositionally biased region" description="Polar residues" evidence="1">
    <location>
        <begin position="358"/>
        <end position="368"/>
    </location>
</feature>
<gene>
    <name evidence="4" type="primary">LOC108004777</name>
</gene>
<feature type="compositionally biased region" description="Basic and acidic residues" evidence="1">
    <location>
        <begin position="962"/>
        <end position="976"/>
    </location>
</feature>
<dbReference type="InterPro" id="IPR050621">
    <property type="entry name" value="Tudor_domain_containing"/>
</dbReference>
<feature type="compositionally biased region" description="Basic and acidic residues" evidence="1">
    <location>
        <begin position="156"/>
        <end position="169"/>
    </location>
</feature>
<dbReference type="PANTHER" id="PTHR22948:SF76">
    <property type="entry name" value="FI20010P1-RELATED"/>
    <property type="match status" value="1"/>
</dbReference>
<feature type="region of interest" description="Disordered" evidence="1">
    <location>
        <begin position="258"/>
        <end position="292"/>
    </location>
</feature>
<dbReference type="GeneID" id="108004777"/>
<feature type="domain" description="Tudor" evidence="2">
    <location>
        <begin position="652"/>
        <end position="711"/>
    </location>
</feature>
<feature type="compositionally biased region" description="Basic and acidic residues" evidence="1">
    <location>
        <begin position="1004"/>
        <end position="1026"/>
    </location>
</feature>
<feature type="compositionally biased region" description="Basic and acidic residues" evidence="1">
    <location>
        <begin position="490"/>
        <end position="501"/>
    </location>
</feature>
<dbReference type="InterPro" id="IPR002999">
    <property type="entry name" value="Tudor"/>
</dbReference>
<feature type="compositionally biased region" description="Basic and acidic residues" evidence="1">
    <location>
        <begin position="55"/>
        <end position="81"/>
    </location>
</feature>
<feature type="region of interest" description="Disordered" evidence="1">
    <location>
        <begin position="484"/>
        <end position="516"/>
    </location>
</feature>
<name>A0AB39YWR9_DROSZ</name>
<feature type="region of interest" description="Disordered" evidence="1">
    <location>
        <begin position="942"/>
        <end position="1026"/>
    </location>
</feature>
<evidence type="ECO:0000313" key="4">
    <source>
        <dbReference type="RefSeq" id="XP_016923315.2"/>
    </source>
</evidence>
<dbReference type="RefSeq" id="XP_016923315.2">
    <property type="nucleotide sequence ID" value="XM_017067826.4"/>
</dbReference>
<evidence type="ECO:0000259" key="2">
    <source>
        <dbReference type="PROSITE" id="PS50304"/>
    </source>
</evidence>
<dbReference type="InterPro" id="IPR035437">
    <property type="entry name" value="SNase_OB-fold_sf"/>
</dbReference>